<evidence type="ECO:0000256" key="2">
    <source>
        <dbReference type="ARBA" id="ARBA00022603"/>
    </source>
</evidence>
<dbReference type="Gene3D" id="3.40.50.150">
    <property type="entry name" value="Vaccinia Virus protein VP39"/>
    <property type="match status" value="1"/>
</dbReference>
<gene>
    <name evidence="5" type="ORF">QYM36_002030</name>
</gene>
<dbReference type="EMBL" id="JAVRJZ010000004">
    <property type="protein sequence ID" value="KAK2723551.1"/>
    <property type="molecule type" value="Genomic_DNA"/>
</dbReference>
<dbReference type="Gene3D" id="1.10.150.170">
    <property type="entry name" value="Putative methyltransferase TM0872, insert domain"/>
    <property type="match status" value="1"/>
</dbReference>
<evidence type="ECO:0000256" key="3">
    <source>
        <dbReference type="ARBA" id="ARBA00022679"/>
    </source>
</evidence>
<keyword evidence="3" id="KW-0808">Transferase</keyword>
<dbReference type="SUPFAM" id="SSF53335">
    <property type="entry name" value="S-adenosyl-L-methionine-dependent methyltransferases"/>
    <property type="match status" value="1"/>
</dbReference>
<comment type="caution">
    <text evidence="5">The sequence shown here is derived from an EMBL/GenBank/DDBJ whole genome shotgun (WGS) entry which is preliminary data.</text>
</comment>
<name>A0AA88LGJ2_ARTSF</name>
<organism evidence="5 6">
    <name type="scientific">Artemia franciscana</name>
    <name type="common">Brine shrimp</name>
    <name type="synonym">Artemia sanfranciscana</name>
    <dbReference type="NCBI Taxonomy" id="6661"/>
    <lineage>
        <taxon>Eukaryota</taxon>
        <taxon>Metazoa</taxon>
        <taxon>Ecdysozoa</taxon>
        <taxon>Arthropoda</taxon>
        <taxon>Crustacea</taxon>
        <taxon>Branchiopoda</taxon>
        <taxon>Anostraca</taxon>
        <taxon>Artemiidae</taxon>
        <taxon>Artemia</taxon>
    </lineage>
</organism>
<dbReference type="InterPro" id="IPR002903">
    <property type="entry name" value="RsmH"/>
</dbReference>
<evidence type="ECO:0000313" key="5">
    <source>
        <dbReference type="EMBL" id="KAK2723551.1"/>
    </source>
</evidence>
<keyword evidence="2" id="KW-0489">Methyltransferase</keyword>
<accession>A0AA88LGJ2</accession>
<sequence length="365" mass="41521">MIPLLNFLRPSRSMRMINLLLPLVKSSQQTLYAKLSHVPVLAEETIEIMNVRSASIVMDMTFGGGGHSRKILETSNSVKVIAVDRDPVAYLKAKELAKEFPGRVQPILGKYSELRDLLHKEVQPGNVDCILFDCGSSSMQYDDPDRGFSISKDGPLDMRMDGDRIPGQLTAADVLANGEESDLAKIFKIYGEEKYAKKIARNIIESRYLLQRLRTTKEFASLVANSIGYDTRSDKLDRPTHSATKCFQALRIFVNNELNELDFGLHLAYKYLRRGGRVVALTFHSLEDRIVKRHFLGIDMDEPINQGIGQKMKNAQKVYSKDELESYYEKKWSVLFKEIITPSDEEVRINPRSRSVKLRCALKIE</sequence>
<dbReference type="AlphaFoldDB" id="A0AA88LGJ2"/>
<evidence type="ECO:0000313" key="6">
    <source>
        <dbReference type="Proteomes" id="UP001187531"/>
    </source>
</evidence>
<proteinExistence type="inferred from homology"/>
<dbReference type="InterPro" id="IPR029063">
    <property type="entry name" value="SAM-dependent_MTases_sf"/>
</dbReference>
<dbReference type="Proteomes" id="UP001187531">
    <property type="component" value="Unassembled WGS sequence"/>
</dbReference>
<dbReference type="SUPFAM" id="SSF81799">
    <property type="entry name" value="Putative methyltransferase TM0872, insert domain"/>
    <property type="match status" value="1"/>
</dbReference>
<dbReference type="PIRSF" id="PIRSF004486">
    <property type="entry name" value="MraW"/>
    <property type="match status" value="1"/>
</dbReference>
<dbReference type="GO" id="GO:0070475">
    <property type="term" value="P:rRNA base methylation"/>
    <property type="evidence" value="ECO:0007669"/>
    <property type="project" value="TreeGrafter"/>
</dbReference>
<reference evidence="5" key="1">
    <citation type="submission" date="2023-07" db="EMBL/GenBank/DDBJ databases">
        <title>Chromosome-level genome assembly of Artemia franciscana.</title>
        <authorList>
            <person name="Jo E."/>
        </authorList>
    </citation>
    <scope>NUCLEOTIDE SEQUENCE</scope>
    <source>
        <tissue evidence="5">Whole body</tissue>
    </source>
</reference>
<evidence type="ECO:0000256" key="4">
    <source>
        <dbReference type="ARBA" id="ARBA00022691"/>
    </source>
</evidence>
<dbReference type="PANTHER" id="PTHR11265">
    <property type="entry name" value="S-ADENOSYL-METHYLTRANSFERASE MRAW"/>
    <property type="match status" value="1"/>
</dbReference>
<dbReference type="InterPro" id="IPR023397">
    <property type="entry name" value="SAM-dep_MeTrfase_MraW_recog"/>
</dbReference>
<dbReference type="HAMAP" id="MF_01007">
    <property type="entry name" value="16SrRNA_methyltr_H"/>
    <property type="match status" value="1"/>
</dbReference>
<evidence type="ECO:0008006" key="7">
    <source>
        <dbReference type="Google" id="ProtNLM"/>
    </source>
</evidence>
<dbReference type="NCBIfam" id="TIGR00006">
    <property type="entry name" value="16S rRNA (cytosine(1402)-N(4))-methyltransferase RsmH"/>
    <property type="match status" value="1"/>
</dbReference>
<dbReference type="GO" id="GO:0071424">
    <property type="term" value="F:rRNA (cytosine-N4-)-methyltransferase activity"/>
    <property type="evidence" value="ECO:0007669"/>
    <property type="project" value="TreeGrafter"/>
</dbReference>
<evidence type="ECO:0000256" key="1">
    <source>
        <dbReference type="ARBA" id="ARBA00010396"/>
    </source>
</evidence>
<keyword evidence="6" id="KW-1185">Reference proteome</keyword>
<dbReference type="Pfam" id="PF01795">
    <property type="entry name" value="Methyltransf_5"/>
    <property type="match status" value="1"/>
</dbReference>
<dbReference type="PANTHER" id="PTHR11265:SF0">
    <property type="entry name" value="12S RRNA N4-METHYLCYTIDINE METHYLTRANSFERASE"/>
    <property type="match status" value="1"/>
</dbReference>
<comment type="similarity">
    <text evidence="1">Belongs to the methyltransferase superfamily. RsmH family.</text>
</comment>
<keyword evidence="4" id="KW-0949">S-adenosyl-L-methionine</keyword>
<protein>
    <recommendedName>
        <fullName evidence="7">Methyltransferase-like protein 15 homolog</fullName>
    </recommendedName>
</protein>